<dbReference type="InterPro" id="IPR016181">
    <property type="entry name" value="Acyl_CoA_acyltransferase"/>
</dbReference>
<evidence type="ECO:0000259" key="3">
    <source>
        <dbReference type="PROSITE" id="PS51186"/>
    </source>
</evidence>
<dbReference type="Proteomes" id="UP000321926">
    <property type="component" value="Unassembled WGS sequence"/>
</dbReference>
<proteinExistence type="predicted"/>
<sequence>MTTPYCIRTATEADITAIKQLADATWEPTYRHILSQEQIAYMFSKIYTEEALLEQMQAGQTFLLLQEQNEPIGFASISEKDAEKQVYKLNKIYLLPSCQGRGLGRVLLNSAEAMALAKGAHIIDLNVNRHNQALIFYQSCGYHVLQEEDIPIGPYYMNDYVLRKELYG</sequence>
<dbReference type="InterPro" id="IPR050832">
    <property type="entry name" value="Bact_Acetyltransf"/>
</dbReference>
<evidence type="ECO:0000256" key="2">
    <source>
        <dbReference type="ARBA" id="ARBA00023315"/>
    </source>
</evidence>
<dbReference type="PANTHER" id="PTHR43877">
    <property type="entry name" value="AMINOALKYLPHOSPHONATE N-ACETYLTRANSFERASE-RELATED-RELATED"/>
    <property type="match status" value="1"/>
</dbReference>
<dbReference type="InterPro" id="IPR000182">
    <property type="entry name" value="GNAT_dom"/>
</dbReference>
<keyword evidence="5" id="KW-1185">Reference proteome</keyword>
<dbReference type="GO" id="GO:0016747">
    <property type="term" value="F:acyltransferase activity, transferring groups other than amino-acyl groups"/>
    <property type="evidence" value="ECO:0007669"/>
    <property type="project" value="InterPro"/>
</dbReference>
<evidence type="ECO:0000313" key="5">
    <source>
        <dbReference type="Proteomes" id="UP000321926"/>
    </source>
</evidence>
<dbReference type="OrthoDB" id="9800604at2"/>
<feature type="domain" description="N-acetyltransferase" evidence="3">
    <location>
        <begin position="5"/>
        <end position="167"/>
    </location>
</feature>
<evidence type="ECO:0000256" key="1">
    <source>
        <dbReference type="ARBA" id="ARBA00022679"/>
    </source>
</evidence>
<dbReference type="PANTHER" id="PTHR43877:SF2">
    <property type="entry name" value="AMINOALKYLPHOSPHONATE N-ACETYLTRANSFERASE-RELATED"/>
    <property type="match status" value="1"/>
</dbReference>
<dbReference type="PROSITE" id="PS51186">
    <property type="entry name" value="GNAT"/>
    <property type="match status" value="1"/>
</dbReference>
<dbReference type="SUPFAM" id="SSF55729">
    <property type="entry name" value="Acyl-CoA N-acyltransferases (Nat)"/>
    <property type="match status" value="1"/>
</dbReference>
<dbReference type="PROSITE" id="PS50890">
    <property type="entry name" value="PUA"/>
    <property type="match status" value="1"/>
</dbReference>
<name>A0A5C8JL45_9BACT</name>
<accession>A0A5C8JL45</accession>
<keyword evidence="2" id="KW-0012">Acyltransferase</keyword>
<keyword evidence="1 4" id="KW-0808">Transferase</keyword>
<evidence type="ECO:0000313" key="4">
    <source>
        <dbReference type="EMBL" id="TXK37991.1"/>
    </source>
</evidence>
<dbReference type="EMBL" id="VRTY01000054">
    <property type="protein sequence ID" value="TXK37991.1"/>
    <property type="molecule type" value="Genomic_DNA"/>
</dbReference>
<protein>
    <submittedName>
        <fullName evidence="4">GNAT family N-acetyltransferase</fullName>
    </submittedName>
</protein>
<dbReference type="Gene3D" id="3.40.630.30">
    <property type="match status" value="1"/>
</dbReference>
<dbReference type="AlphaFoldDB" id="A0A5C8JL45"/>
<dbReference type="Pfam" id="PF13673">
    <property type="entry name" value="Acetyltransf_10"/>
    <property type="match status" value="1"/>
</dbReference>
<comment type="caution">
    <text evidence="4">The sequence shown here is derived from an EMBL/GenBank/DDBJ whole genome shotgun (WGS) entry which is preliminary data.</text>
</comment>
<reference evidence="4 5" key="1">
    <citation type="submission" date="2019-08" db="EMBL/GenBank/DDBJ databases">
        <authorList>
            <person name="Shi S."/>
        </authorList>
    </citation>
    <scope>NUCLEOTIDE SEQUENCE [LARGE SCALE GENOMIC DNA]</scope>
    <source>
        <strain evidence="4 5">GY10130</strain>
    </source>
</reference>
<gene>
    <name evidence="4" type="ORF">FVR03_14355</name>
</gene>
<dbReference type="CDD" id="cd04301">
    <property type="entry name" value="NAT_SF"/>
    <property type="match status" value="1"/>
</dbReference>
<dbReference type="RefSeq" id="WP_147922452.1">
    <property type="nucleotide sequence ID" value="NZ_VRTY01000054.1"/>
</dbReference>
<organism evidence="4 5">
    <name type="scientific">Pontibacter qinzhouensis</name>
    <dbReference type="NCBI Taxonomy" id="2603253"/>
    <lineage>
        <taxon>Bacteria</taxon>
        <taxon>Pseudomonadati</taxon>
        <taxon>Bacteroidota</taxon>
        <taxon>Cytophagia</taxon>
        <taxon>Cytophagales</taxon>
        <taxon>Hymenobacteraceae</taxon>
        <taxon>Pontibacter</taxon>
    </lineage>
</organism>